<feature type="active site" evidence="4">
    <location>
        <position position="134"/>
    </location>
</feature>
<dbReference type="EMBL" id="FNNC01000001">
    <property type="protein sequence ID" value="SDW03113.1"/>
    <property type="molecule type" value="Genomic_DNA"/>
</dbReference>
<dbReference type="GO" id="GO:0000455">
    <property type="term" value="P:enzyme-directed rRNA pseudouridine synthesis"/>
    <property type="evidence" value="ECO:0007669"/>
    <property type="project" value="TreeGrafter"/>
</dbReference>
<dbReference type="InterPro" id="IPR006145">
    <property type="entry name" value="PsdUridine_synth_RsuA/RluA"/>
</dbReference>
<dbReference type="STRING" id="1122204.SAMN05421781_0191"/>
<dbReference type="SUPFAM" id="SSF55120">
    <property type="entry name" value="Pseudouridine synthase"/>
    <property type="match status" value="1"/>
</dbReference>
<accession>A0A1H2Q7G4</accession>
<evidence type="ECO:0000256" key="6">
    <source>
        <dbReference type="RuleBase" id="RU362028"/>
    </source>
</evidence>
<dbReference type="InterPro" id="IPR006224">
    <property type="entry name" value="PsdUridine_synth_RluA-like_CS"/>
</dbReference>
<comment type="catalytic activity">
    <reaction evidence="1 6">
        <text>a uridine in RNA = a pseudouridine in RNA</text>
        <dbReference type="Rhea" id="RHEA:48348"/>
        <dbReference type="Rhea" id="RHEA-COMP:12068"/>
        <dbReference type="Rhea" id="RHEA-COMP:12069"/>
        <dbReference type="ChEBI" id="CHEBI:65314"/>
        <dbReference type="ChEBI" id="CHEBI:65315"/>
    </reaction>
</comment>
<dbReference type="InterPro" id="IPR020103">
    <property type="entry name" value="PsdUridine_synth_cat_dom_sf"/>
</dbReference>
<proteinExistence type="inferred from homology"/>
<dbReference type="SMART" id="SM00363">
    <property type="entry name" value="S4"/>
    <property type="match status" value="1"/>
</dbReference>
<dbReference type="InterPro" id="IPR002942">
    <property type="entry name" value="S4_RNA-bd"/>
</dbReference>
<dbReference type="GO" id="GO:0120159">
    <property type="term" value="F:rRNA pseudouridine synthase activity"/>
    <property type="evidence" value="ECO:0007669"/>
    <property type="project" value="UniProtKB-ARBA"/>
</dbReference>
<dbReference type="GO" id="GO:0003723">
    <property type="term" value="F:RNA binding"/>
    <property type="evidence" value="ECO:0007669"/>
    <property type="project" value="UniProtKB-KW"/>
</dbReference>
<dbReference type="Gene3D" id="3.10.290.10">
    <property type="entry name" value="RNA-binding S4 domain"/>
    <property type="match status" value="1"/>
</dbReference>
<feature type="domain" description="RNA-binding S4" evidence="7">
    <location>
        <begin position="13"/>
        <end position="69"/>
    </location>
</feature>
<evidence type="ECO:0000256" key="1">
    <source>
        <dbReference type="ARBA" id="ARBA00000073"/>
    </source>
</evidence>
<dbReference type="CDD" id="cd02869">
    <property type="entry name" value="PseudoU_synth_RluA_like"/>
    <property type="match status" value="1"/>
</dbReference>
<evidence type="ECO:0000259" key="7">
    <source>
        <dbReference type="SMART" id="SM00363"/>
    </source>
</evidence>
<dbReference type="EC" id="5.4.99.-" evidence="6"/>
<evidence type="ECO:0000256" key="2">
    <source>
        <dbReference type="ARBA" id="ARBA00010876"/>
    </source>
</evidence>
<evidence type="ECO:0000256" key="3">
    <source>
        <dbReference type="ARBA" id="ARBA00023235"/>
    </source>
</evidence>
<evidence type="ECO:0000256" key="4">
    <source>
        <dbReference type="PIRSR" id="PIRSR606225-1"/>
    </source>
</evidence>
<dbReference type="PROSITE" id="PS01129">
    <property type="entry name" value="PSI_RLU"/>
    <property type="match status" value="1"/>
</dbReference>
<reference evidence="8 9" key="1">
    <citation type="submission" date="2016-10" db="EMBL/GenBank/DDBJ databases">
        <authorList>
            <person name="de Groot N.N."/>
        </authorList>
    </citation>
    <scope>NUCLEOTIDE SEQUENCE [LARGE SCALE GENOMIC DNA]</scope>
    <source>
        <strain evidence="8 9">DSM 23126</strain>
    </source>
</reference>
<dbReference type="Pfam" id="PF00849">
    <property type="entry name" value="PseudoU_synth_2"/>
    <property type="match status" value="1"/>
</dbReference>
<evidence type="ECO:0000313" key="8">
    <source>
        <dbReference type="EMBL" id="SDW03113.1"/>
    </source>
</evidence>
<evidence type="ECO:0000313" key="9">
    <source>
        <dbReference type="Proteomes" id="UP000199488"/>
    </source>
</evidence>
<comment type="function">
    <text evidence="6">Responsible for synthesis of pseudouridine from uracil.</text>
</comment>
<dbReference type="Gene3D" id="3.30.2350.10">
    <property type="entry name" value="Pseudouridine synthase"/>
    <property type="match status" value="1"/>
</dbReference>
<dbReference type="RefSeq" id="WP_245723986.1">
    <property type="nucleotide sequence ID" value="NZ_FNNC01000001.1"/>
</dbReference>
<organism evidence="8 9">
    <name type="scientific">Marinococcus luteus</name>
    <dbReference type="NCBI Taxonomy" id="1122204"/>
    <lineage>
        <taxon>Bacteria</taxon>
        <taxon>Bacillati</taxon>
        <taxon>Bacillota</taxon>
        <taxon>Bacilli</taxon>
        <taxon>Bacillales</taxon>
        <taxon>Bacillaceae</taxon>
        <taxon>Marinococcus</taxon>
    </lineage>
</organism>
<dbReference type="InterPro" id="IPR036986">
    <property type="entry name" value="S4_RNA-bd_sf"/>
</dbReference>
<dbReference type="PANTHER" id="PTHR21600:SF44">
    <property type="entry name" value="RIBOSOMAL LARGE SUBUNIT PSEUDOURIDINE SYNTHASE D"/>
    <property type="match status" value="1"/>
</dbReference>
<keyword evidence="5" id="KW-0694">RNA-binding</keyword>
<dbReference type="Proteomes" id="UP000199488">
    <property type="component" value="Unassembled WGS sequence"/>
</dbReference>
<keyword evidence="3 6" id="KW-0413">Isomerase</keyword>
<evidence type="ECO:0000256" key="5">
    <source>
        <dbReference type="PROSITE-ProRule" id="PRU00182"/>
    </source>
</evidence>
<protein>
    <recommendedName>
        <fullName evidence="6">Pseudouridine synthase</fullName>
        <ecNumber evidence="6">5.4.99.-</ecNumber>
    </recommendedName>
</protein>
<sequence length="300" mass="34704">MNPRIIDEEEQGTRVDRLVTDELEESRSVVQQWVKEGWITVNGDRVKNNYKLQAGDRIDVTIPEDNHEEMTPEEMDLDVRYEDDDVVVIYKPRGMVVHPAPGHARGTLMNGLLHRYPLWQHHPEARAGLIHRLDKDTSGLLIAAKHPEAYEQLSAQMKERKIERKYKAIVHGEVPHETGKIDMPIGRDPHDRQKMAAVRENSKPAVTHFQVLQWWHKYTFVECELETGRMHQIRVHFAEIGHPVAADPKYGRRKTLSLPGQALHAYRLRFEHPVSGEWVEVEAELPEEMQAAIDELNKTS</sequence>
<keyword evidence="9" id="KW-1185">Reference proteome</keyword>
<dbReference type="AlphaFoldDB" id="A0A1H2Q7G4"/>
<dbReference type="CDD" id="cd00165">
    <property type="entry name" value="S4"/>
    <property type="match status" value="1"/>
</dbReference>
<dbReference type="PROSITE" id="PS50889">
    <property type="entry name" value="S4"/>
    <property type="match status" value="1"/>
</dbReference>
<dbReference type="NCBIfam" id="TIGR00005">
    <property type="entry name" value="rluA_subfam"/>
    <property type="match status" value="1"/>
</dbReference>
<dbReference type="SUPFAM" id="SSF55174">
    <property type="entry name" value="Alpha-L RNA-binding motif"/>
    <property type="match status" value="1"/>
</dbReference>
<comment type="similarity">
    <text evidence="2 6">Belongs to the pseudouridine synthase RluA family.</text>
</comment>
<dbReference type="InterPro" id="IPR050188">
    <property type="entry name" value="RluA_PseudoU_synthase"/>
</dbReference>
<dbReference type="InterPro" id="IPR006225">
    <property type="entry name" value="PsdUridine_synth_RluC/D"/>
</dbReference>
<name>A0A1H2Q7G4_9BACI</name>
<dbReference type="Pfam" id="PF01479">
    <property type="entry name" value="S4"/>
    <property type="match status" value="1"/>
</dbReference>
<gene>
    <name evidence="8" type="ORF">SAMN05421781_0191</name>
</gene>
<dbReference type="PANTHER" id="PTHR21600">
    <property type="entry name" value="MITOCHONDRIAL RNA PSEUDOURIDINE SYNTHASE"/>
    <property type="match status" value="1"/>
</dbReference>